<keyword evidence="10" id="KW-1185">Reference proteome</keyword>
<feature type="region of interest" description="Disordered" evidence="7">
    <location>
        <begin position="1"/>
        <end position="27"/>
    </location>
</feature>
<dbReference type="AlphaFoldDB" id="A0A6L7F3S7"/>
<dbReference type="EMBL" id="WUEK01000016">
    <property type="protein sequence ID" value="MXG91897.1"/>
    <property type="molecule type" value="Genomic_DNA"/>
</dbReference>
<feature type="transmembrane region" description="Helical" evidence="8">
    <location>
        <begin position="185"/>
        <end position="208"/>
    </location>
</feature>
<feature type="transmembrane region" description="Helical" evidence="8">
    <location>
        <begin position="98"/>
        <end position="115"/>
    </location>
</feature>
<feature type="transmembrane region" description="Helical" evidence="8">
    <location>
        <begin position="232"/>
        <end position="257"/>
    </location>
</feature>
<comment type="caution">
    <text evidence="9">The sequence shown here is derived from an EMBL/GenBank/DDBJ whole genome shotgun (WGS) entry which is preliminary data.</text>
</comment>
<keyword evidence="6 8" id="KW-0472">Membrane</keyword>
<keyword evidence="3" id="KW-1003">Cell membrane</keyword>
<feature type="compositionally biased region" description="Polar residues" evidence="7">
    <location>
        <begin position="1"/>
        <end position="10"/>
    </location>
</feature>
<dbReference type="InterPro" id="IPR011701">
    <property type="entry name" value="MFS"/>
</dbReference>
<evidence type="ECO:0000256" key="2">
    <source>
        <dbReference type="ARBA" id="ARBA00022448"/>
    </source>
</evidence>
<keyword evidence="4 8" id="KW-0812">Transmembrane</keyword>
<evidence type="ECO:0000256" key="4">
    <source>
        <dbReference type="ARBA" id="ARBA00022692"/>
    </source>
</evidence>
<keyword evidence="2" id="KW-0813">Transport</keyword>
<dbReference type="Pfam" id="PF07690">
    <property type="entry name" value="MFS_1"/>
    <property type="match status" value="1"/>
</dbReference>
<reference evidence="9 10" key="1">
    <citation type="submission" date="2019-12" db="EMBL/GenBank/DDBJ databases">
        <authorList>
            <person name="Kun Z."/>
        </authorList>
    </citation>
    <scope>NUCLEOTIDE SEQUENCE [LARGE SCALE GENOMIC DNA]</scope>
    <source>
        <strain evidence="9 10">YIM 123512</strain>
    </source>
</reference>
<dbReference type="Gene3D" id="1.20.1250.20">
    <property type="entry name" value="MFS general substrate transporter like domains"/>
    <property type="match status" value="1"/>
</dbReference>
<evidence type="ECO:0000256" key="5">
    <source>
        <dbReference type="ARBA" id="ARBA00022989"/>
    </source>
</evidence>
<protein>
    <submittedName>
        <fullName evidence="9">MFS transporter</fullName>
    </submittedName>
</protein>
<feature type="transmembrane region" description="Helical" evidence="8">
    <location>
        <begin position="63"/>
        <end position="86"/>
    </location>
</feature>
<dbReference type="InterPro" id="IPR001958">
    <property type="entry name" value="Tet-R_TetA/multi-R_MdtG-like"/>
</dbReference>
<evidence type="ECO:0000313" key="10">
    <source>
        <dbReference type="Proteomes" id="UP000473325"/>
    </source>
</evidence>
<feature type="transmembrane region" description="Helical" evidence="8">
    <location>
        <begin position="296"/>
        <end position="317"/>
    </location>
</feature>
<dbReference type="InterPro" id="IPR050171">
    <property type="entry name" value="MFS_Transporters"/>
</dbReference>
<feature type="transmembrane region" description="Helical" evidence="8">
    <location>
        <begin position="121"/>
        <end position="139"/>
    </location>
</feature>
<feature type="transmembrane region" description="Helical" evidence="8">
    <location>
        <begin position="323"/>
        <end position="342"/>
    </location>
</feature>
<dbReference type="RefSeq" id="WP_160879836.1">
    <property type="nucleotide sequence ID" value="NZ_WUEK01000016.1"/>
</dbReference>
<feature type="transmembrane region" description="Helical" evidence="8">
    <location>
        <begin position="393"/>
        <end position="416"/>
    </location>
</feature>
<evidence type="ECO:0000256" key="1">
    <source>
        <dbReference type="ARBA" id="ARBA00004651"/>
    </source>
</evidence>
<evidence type="ECO:0000313" key="9">
    <source>
        <dbReference type="EMBL" id="MXG91897.1"/>
    </source>
</evidence>
<gene>
    <name evidence="9" type="ORF">GRQ65_20340</name>
</gene>
<evidence type="ECO:0000256" key="8">
    <source>
        <dbReference type="SAM" id="Phobius"/>
    </source>
</evidence>
<proteinExistence type="predicted"/>
<comment type="subcellular location">
    <subcellularLocation>
        <location evidence="1">Cell membrane</location>
        <topology evidence="1">Multi-pass membrane protein</topology>
    </subcellularLocation>
</comment>
<evidence type="ECO:0000256" key="6">
    <source>
        <dbReference type="ARBA" id="ARBA00023136"/>
    </source>
</evidence>
<dbReference type="InterPro" id="IPR036259">
    <property type="entry name" value="MFS_trans_sf"/>
</dbReference>
<organism evidence="9 10">
    <name type="scientific">Nocardioides flavescens</name>
    <dbReference type="NCBI Taxonomy" id="2691959"/>
    <lineage>
        <taxon>Bacteria</taxon>
        <taxon>Bacillati</taxon>
        <taxon>Actinomycetota</taxon>
        <taxon>Actinomycetes</taxon>
        <taxon>Propionibacteriales</taxon>
        <taxon>Nocardioidaceae</taxon>
        <taxon>Nocardioides</taxon>
    </lineage>
</organism>
<dbReference type="GO" id="GO:0005886">
    <property type="term" value="C:plasma membrane"/>
    <property type="evidence" value="ECO:0007669"/>
    <property type="project" value="UniProtKB-SubCell"/>
</dbReference>
<dbReference type="Proteomes" id="UP000473325">
    <property type="component" value="Unassembled WGS sequence"/>
</dbReference>
<feature type="transmembrane region" description="Helical" evidence="8">
    <location>
        <begin position="159"/>
        <end position="179"/>
    </location>
</feature>
<evidence type="ECO:0000256" key="7">
    <source>
        <dbReference type="SAM" id="MobiDB-lite"/>
    </source>
</evidence>
<dbReference type="SUPFAM" id="SSF103473">
    <property type="entry name" value="MFS general substrate transporter"/>
    <property type="match status" value="1"/>
</dbReference>
<accession>A0A6L7F3S7</accession>
<dbReference type="PRINTS" id="PR01035">
    <property type="entry name" value="TCRTETA"/>
</dbReference>
<dbReference type="PANTHER" id="PTHR23517:SF3">
    <property type="entry name" value="INTEGRAL MEMBRANE TRANSPORT PROTEIN"/>
    <property type="match status" value="1"/>
</dbReference>
<dbReference type="GO" id="GO:0022857">
    <property type="term" value="F:transmembrane transporter activity"/>
    <property type="evidence" value="ECO:0007669"/>
    <property type="project" value="InterPro"/>
</dbReference>
<keyword evidence="5 8" id="KW-1133">Transmembrane helix</keyword>
<name>A0A6L7F3S7_9ACTN</name>
<feature type="transmembrane region" description="Helical" evidence="8">
    <location>
        <begin position="363"/>
        <end position="387"/>
    </location>
</feature>
<sequence>MSSPDPQETIAQPPAAASTPLTRRGVPTDPDLRVLALATLVNRAGSGASTTTFAIFFTRDVGIAPTTVGLLLSIAALVGLLGQVPLGHLGDVTGPRELLRTLTIASGVVLLGLLVARSPWALGVVLGLATLLSSGSGAVRNGMIARIATGGRGVAFKAYLRAVTNVAMSFGAALGGLALLVDRTWVYLAVFALDGLCTIAAGLVVARLPHLTPSPARLAGEPRLAVLRDRPYVLVTLLTGIVAMHFAVMEVGIPLWIAEHTDAPTWMVSVLLVLNTVVVALFQVRLSRGADDVTSSARTMVLGCAWIAAGFAVIAVSAGVTRWVAVAVLLVGAGTHVVGEMVSSAGQWGLTMGLAPTERQGQYQGFAGTGFSLSNVVAPTLIVWLCIEWGWEGWLVIGALVLASGLLLVPVSAWALRTRERYGALSATG</sequence>
<feature type="transmembrane region" description="Helical" evidence="8">
    <location>
        <begin position="263"/>
        <end position="284"/>
    </location>
</feature>
<evidence type="ECO:0000256" key="3">
    <source>
        <dbReference type="ARBA" id="ARBA00022475"/>
    </source>
</evidence>
<dbReference type="PANTHER" id="PTHR23517">
    <property type="entry name" value="RESISTANCE PROTEIN MDTM, PUTATIVE-RELATED-RELATED"/>
    <property type="match status" value="1"/>
</dbReference>